<evidence type="ECO:0000256" key="4">
    <source>
        <dbReference type="ARBA" id="ARBA00022692"/>
    </source>
</evidence>
<comment type="subcellular location">
    <subcellularLocation>
        <location evidence="1">Cell membrane</location>
        <topology evidence="1">Multi-pass membrane protein</topology>
    </subcellularLocation>
</comment>
<keyword evidence="6" id="KW-0472">Membrane</keyword>
<dbReference type="Gene3D" id="3.40.720.10">
    <property type="entry name" value="Alkaline Phosphatase, subunit A"/>
    <property type="match status" value="1"/>
</dbReference>
<comment type="pathway">
    <text evidence="2">Cell wall biogenesis; lipoteichoic acid biosynthesis.</text>
</comment>
<dbReference type="GO" id="GO:0005886">
    <property type="term" value="C:plasma membrane"/>
    <property type="evidence" value="ECO:0007669"/>
    <property type="project" value="UniProtKB-SubCell"/>
</dbReference>
<organism evidence="8 9">
    <name type="scientific">Roseburia intestinalis</name>
    <dbReference type="NCBI Taxonomy" id="166486"/>
    <lineage>
        <taxon>Bacteria</taxon>
        <taxon>Bacillati</taxon>
        <taxon>Bacillota</taxon>
        <taxon>Clostridia</taxon>
        <taxon>Lachnospirales</taxon>
        <taxon>Lachnospiraceae</taxon>
        <taxon>Roseburia</taxon>
    </lineage>
</organism>
<dbReference type="PANTHER" id="PTHR47371:SF3">
    <property type="entry name" value="PHOSPHOGLYCEROL TRANSFERASE I"/>
    <property type="match status" value="1"/>
</dbReference>
<evidence type="ECO:0000313" key="9">
    <source>
        <dbReference type="Proteomes" id="UP000284465"/>
    </source>
</evidence>
<dbReference type="InterPro" id="IPR050448">
    <property type="entry name" value="OpgB/LTA_synthase_biosynth"/>
</dbReference>
<dbReference type="EMBL" id="QSFP01000007">
    <property type="protein sequence ID" value="RHA67613.1"/>
    <property type="molecule type" value="Genomic_DNA"/>
</dbReference>
<evidence type="ECO:0000259" key="7">
    <source>
        <dbReference type="Pfam" id="PF00884"/>
    </source>
</evidence>
<evidence type="ECO:0000256" key="3">
    <source>
        <dbReference type="ARBA" id="ARBA00022475"/>
    </source>
</evidence>
<gene>
    <name evidence="8" type="ORF">DW927_07760</name>
</gene>
<feature type="domain" description="Sulfatase N-terminal" evidence="7">
    <location>
        <begin position="1"/>
        <end position="126"/>
    </location>
</feature>
<dbReference type="Proteomes" id="UP000284465">
    <property type="component" value="Unassembled WGS sequence"/>
</dbReference>
<accession>A0A1Q6SFC9</accession>
<reference evidence="8 9" key="1">
    <citation type="submission" date="2018-08" db="EMBL/GenBank/DDBJ databases">
        <title>A genome reference for cultivated species of the human gut microbiota.</title>
        <authorList>
            <person name="Zou Y."/>
            <person name="Xue W."/>
            <person name="Luo G."/>
        </authorList>
    </citation>
    <scope>NUCLEOTIDE SEQUENCE [LARGE SCALE GENOMIC DNA]</scope>
    <source>
        <strain evidence="8 9">AM43-11</strain>
    </source>
</reference>
<evidence type="ECO:0000256" key="1">
    <source>
        <dbReference type="ARBA" id="ARBA00004651"/>
    </source>
</evidence>
<evidence type="ECO:0000256" key="6">
    <source>
        <dbReference type="ARBA" id="ARBA00023136"/>
    </source>
</evidence>
<dbReference type="AlphaFoldDB" id="A0A1Q6SFC9"/>
<evidence type="ECO:0000256" key="2">
    <source>
        <dbReference type="ARBA" id="ARBA00004936"/>
    </source>
</evidence>
<proteinExistence type="predicted"/>
<dbReference type="Pfam" id="PF00884">
    <property type="entry name" value="Sulfatase"/>
    <property type="match status" value="1"/>
</dbReference>
<protein>
    <recommendedName>
        <fullName evidence="7">Sulfatase N-terminal domain-containing protein</fullName>
    </recommendedName>
</protein>
<evidence type="ECO:0000313" key="8">
    <source>
        <dbReference type="EMBL" id="RHA67613.1"/>
    </source>
</evidence>
<dbReference type="InterPro" id="IPR000917">
    <property type="entry name" value="Sulfatase_N"/>
</dbReference>
<keyword evidence="5" id="KW-1133">Transmembrane helix</keyword>
<evidence type="ECO:0000256" key="5">
    <source>
        <dbReference type="ARBA" id="ARBA00022989"/>
    </source>
</evidence>
<keyword evidence="4" id="KW-0812">Transmembrane</keyword>
<dbReference type="PANTHER" id="PTHR47371">
    <property type="entry name" value="LIPOTEICHOIC ACID SYNTHASE"/>
    <property type="match status" value="1"/>
</dbReference>
<comment type="caution">
    <text evidence="8">The sequence shown here is derived from an EMBL/GenBank/DDBJ whole genome shotgun (WGS) entry which is preliminary data.</text>
</comment>
<sequence length="150" mass="17412">MHPNSSDYYNRKKVYSNLGFKETIFEDEFEQDIVRGWVISDNAVMNKIEEVYSEALERDESQFIFAVTIQNHQPYSAGTYSKEEQVDILALGIDNVLKEQLADFSTGIDNSSKALCQLVNYLKKSEGYSAMELVEYDYVYGKRYSEDMFE</sequence>
<name>A0A1Q6SFC9_9FIRM</name>
<keyword evidence="3" id="KW-1003">Cell membrane</keyword>
<dbReference type="InterPro" id="IPR017850">
    <property type="entry name" value="Alkaline_phosphatase_core_sf"/>
</dbReference>